<comment type="caution">
    <text evidence="5">The sequence shown here is derived from an EMBL/GenBank/DDBJ whole genome shotgun (WGS) entry which is preliminary data.</text>
</comment>
<dbReference type="PANTHER" id="PTHR30146:SF138">
    <property type="entry name" value="TRANSCRIPTIONAL REGULATORY PROTEIN"/>
    <property type="match status" value="1"/>
</dbReference>
<dbReference type="GO" id="GO:0003700">
    <property type="term" value="F:DNA-binding transcription factor activity"/>
    <property type="evidence" value="ECO:0007669"/>
    <property type="project" value="TreeGrafter"/>
</dbReference>
<gene>
    <name evidence="5" type="ORF">CLV46_0053</name>
</gene>
<dbReference type="Pfam" id="PF00356">
    <property type="entry name" value="LacI"/>
    <property type="match status" value="1"/>
</dbReference>
<dbReference type="GO" id="GO:0000976">
    <property type="term" value="F:transcription cis-regulatory region binding"/>
    <property type="evidence" value="ECO:0007669"/>
    <property type="project" value="TreeGrafter"/>
</dbReference>
<dbReference type="InterPro" id="IPR028082">
    <property type="entry name" value="Peripla_BP_I"/>
</dbReference>
<dbReference type="Gene3D" id="1.10.260.40">
    <property type="entry name" value="lambda repressor-like DNA-binding domains"/>
    <property type="match status" value="1"/>
</dbReference>
<dbReference type="Proteomes" id="UP000228758">
    <property type="component" value="Unassembled WGS sequence"/>
</dbReference>
<protein>
    <submittedName>
        <fullName evidence="5">DNA-binding LacI/PurR family transcriptional regulator</fullName>
    </submittedName>
</protein>
<dbReference type="CDD" id="cd01392">
    <property type="entry name" value="HTH_LacI"/>
    <property type="match status" value="1"/>
</dbReference>
<dbReference type="SUPFAM" id="SSF53822">
    <property type="entry name" value="Periplasmic binding protein-like I"/>
    <property type="match status" value="1"/>
</dbReference>
<feature type="domain" description="HTH lacI-type" evidence="4">
    <location>
        <begin position="34"/>
        <end position="89"/>
    </location>
</feature>
<evidence type="ECO:0000256" key="3">
    <source>
        <dbReference type="ARBA" id="ARBA00023163"/>
    </source>
</evidence>
<dbReference type="PANTHER" id="PTHR30146">
    <property type="entry name" value="LACI-RELATED TRANSCRIPTIONAL REPRESSOR"/>
    <property type="match status" value="1"/>
</dbReference>
<dbReference type="Pfam" id="PF13377">
    <property type="entry name" value="Peripla_BP_3"/>
    <property type="match status" value="1"/>
</dbReference>
<proteinExistence type="predicted"/>
<dbReference type="InterPro" id="IPR046335">
    <property type="entry name" value="LacI/GalR-like_sensor"/>
</dbReference>
<dbReference type="SUPFAM" id="SSF47413">
    <property type="entry name" value="lambda repressor-like DNA-binding domains"/>
    <property type="match status" value="1"/>
</dbReference>
<organism evidence="5 6">
    <name type="scientific">Diaminobutyricimonas aerilata</name>
    <dbReference type="NCBI Taxonomy" id="1162967"/>
    <lineage>
        <taxon>Bacteria</taxon>
        <taxon>Bacillati</taxon>
        <taxon>Actinomycetota</taxon>
        <taxon>Actinomycetes</taxon>
        <taxon>Micrococcales</taxon>
        <taxon>Microbacteriaceae</taxon>
        <taxon>Diaminobutyricimonas</taxon>
    </lineage>
</organism>
<keyword evidence="2 5" id="KW-0238">DNA-binding</keyword>
<keyword evidence="3" id="KW-0804">Transcription</keyword>
<name>A0A2M9CF18_9MICO</name>
<dbReference type="CDD" id="cd06279">
    <property type="entry name" value="PBP1_LacI-like"/>
    <property type="match status" value="1"/>
</dbReference>
<dbReference type="PROSITE" id="PS50932">
    <property type="entry name" value="HTH_LACI_2"/>
    <property type="match status" value="1"/>
</dbReference>
<dbReference type="SMART" id="SM00354">
    <property type="entry name" value="HTH_LACI"/>
    <property type="match status" value="1"/>
</dbReference>
<dbReference type="AlphaFoldDB" id="A0A2M9CF18"/>
<evidence type="ECO:0000313" key="6">
    <source>
        <dbReference type="Proteomes" id="UP000228758"/>
    </source>
</evidence>
<dbReference type="InterPro" id="IPR010982">
    <property type="entry name" value="Lambda_DNA-bd_dom_sf"/>
</dbReference>
<reference evidence="5 6" key="1">
    <citation type="submission" date="2017-11" db="EMBL/GenBank/DDBJ databases">
        <title>Genomic Encyclopedia of Archaeal and Bacterial Type Strains, Phase II (KMG-II): From Individual Species to Whole Genera.</title>
        <authorList>
            <person name="Goeker M."/>
        </authorList>
    </citation>
    <scope>NUCLEOTIDE SEQUENCE [LARGE SCALE GENOMIC DNA]</scope>
    <source>
        <strain evidence="5 6">DSM 27393</strain>
    </source>
</reference>
<keyword evidence="1" id="KW-0805">Transcription regulation</keyword>
<evidence type="ECO:0000256" key="2">
    <source>
        <dbReference type="ARBA" id="ARBA00023125"/>
    </source>
</evidence>
<dbReference type="InterPro" id="IPR000843">
    <property type="entry name" value="HTH_LacI"/>
</dbReference>
<sequence>MRKIGSTKVESIRSNRFDYDSHMTAEPATPVTRATLSDVARAAGVSASTASLAFSGTGPVAEATRQRVIDAAARLGYAGPDPRARSLRRGRSGVVAVVMEDSIADAFRDPVNIALLDGIADSLGVSGDGLLLLTDQGDGTTSLATAPMDGVILVGCSTRLDESVAVLRRRGVPVVAIEADGLEGAVLISLDNRDASRRAAEYVRDLGHERVAMVTLPLDDDRTRGPLTPEREAAATGYTSSGRIAGVRDVYPDAGGISTAGSYREEGRIAGLALLDRPAAERPTAIIAQSDMLAAGVLRAALDLGLSVPEDLSIVGFDGVRVEGIAPHVLTTLAQPAVEKGRAAGSALIEAIEGGAPDAVAFTSELRIGTTTGPAPR</sequence>
<accession>A0A2M9CF18</accession>
<dbReference type="Gene3D" id="3.40.50.2300">
    <property type="match status" value="2"/>
</dbReference>
<evidence type="ECO:0000256" key="1">
    <source>
        <dbReference type="ARBA" id="ARBA00023015"/>
    </source>
</evidence>
<evidence type="ECO:0000259" key="4">
    <source>
        <dbReference type="PROSITE" id="PS50932"/>
    </source>
</evidence>
<dbReference type="EMBL" id="PGFF01000001">
    <property type="protein sequence ID" value="PJJ70531.1"/>
    <property type="molecule type" value="Genomic_DNA"/>
</dbReference>
<keyword evidence="6" id="KW-1185">Reference proteome</keyword>
<evidence type="ECO:0000313" key="5">
    <source>
        <dbReference type="EMBL" id="PJJ70531.1"/>
    </source>
</evidence>